<evidence type="ECO:0000256" key="2">
    <source>
        <dbReference type="ARBA" id="ARBA00022723"/>
    </source>
</evidence>
<sequence>MPLTIGWTEEFETGIDIIDEQHKRIFEYLNEINEAIAQESAPEIERVIKAVIDYTISHNTFEESLMEKAGYPLLQAHHRVHERFKERAYSYGKRFADGEDPIELAREVRTDIGLWLMNHIKLDDKHYVADVKRSIEGGFVTRMLSRFFH</sequence>
<evidence type="ECO:0000313" key="5">
    <source>
        <dbReference type="EMBL" id="MFC2974514.1"/>
    </source>
</evidence>
<dbReference type="PANTHER" id="PTHR37164:SF1">
    <property type="entry name" value="BACTERIOHEMERYTHRIN"/>
    <property type="match status" value="1"/>
</dbReference>
<dbReference type="NCBIfam" id="NF033749">
    <property type="entry name" value="bact_hemeryth"/>
    <property type="match status" value="1"/>
</dbReference>
<keyword evidence="2" id="KW-0479">Metal-binding</keyword>
<name>A0ABV7AYH9_9GAMM</name>
<dbReference type="CDD" id="cd12107">
    <property type="entry name" value="Hemerythrin"/>
    <property type="match status" value="1"/>
</dbReference>
<evidence type="ECO:0000313" key="6">
    <source>
        <dbReference type="Proteomes" id="UP001595457"/>
    </source>
</evidence>
<dbReference type="EMBL" id="JBHRSJ010000035">
    <property type="protein sequence ID" value="MFC2974514.1"/>
    <property type="molecule type" value="Genomic_DNA"/>
</dbReference>
<dbReference type="InterPro" id="IPR012827">
    <property type="entry name" value="Hemerythrin_metal-bd"/>
</dbReference>
<evidence type="ECO:0000256" key="3">
    <source>
        <dbReference type="ARBA" id="ARBA00023004"/>
    </source>
</evidence>
<dbReference type="RefSeq" id="WP_377816754.1">
    <property type="nucleotide sequence ID" value="NZ_JBHRSJ010000035.1"/>
</dbReference>
<dbReference type="Gene3D" id="1.20.120.50">
    <property type="entry name" value="Hemerythrin-like"/>
    <property type="match status" value="1"/>
</dbReference>
<protein>
    <submittedName>
        <fullName evidence="5">Bacteriohemerythrin</fullName>
    </submittedName>
</protein>
<evidence type="ECO:0000256" key="1">
    <source>
        <dbReference type="ARBA" id="ARBA00010587"/>
    </source>
</evidence>
<keyword evidence="6" id="KW-1185">Reference proteome</keyword>
<gene>
    <name evidence="5" type="ORF">ACFOJE_20160</name>
</gene>
<dbReference type="PANTHER" id="PTHR37164">
    <property type="entry name" value="BACTERIOHEMERYTHRIN"/>
    <property type="match status" value="1"/>
</dbReference>
<dbReference type="SUPFAM" id="SSF47188">
    <property type="entry name" value="Hemerythrin-like"/>
    <property type="match status" value="1"/>
</dbReference>
<comment type="caution">
    <text evidence="5">The sequence shown here is derived from an EMBL/GenBank/DDBJ whole genome shotgun (WGS) entry which is preliminary data.</text>
</comment>
<comment type="similarity">
    <text evidence="1">Belongs to the hemerythrin family.</text>
</comment>
<feature type="domain" description="Hemerythrin-like" evidence="4">
    <location>
        <begin position="13"/>
        <end position="128"/>
    </location>
</feature>
<proteinExistence type="inferred from homology"/>
<dbReference type="NCBIfam" id="NF002007">
    <property type="entry name" value="PRK00808.1"/>
    <property type="match status" value="1"/>
</dbReference>
<dbReference type="NCBIfam" id="TIGR02481">
    <property type="entry name" value="hemeryth_dom"/>
    <property type="match status" value="1"/>
</dbReference>
<dbReference type="InterPro" id="IPR012312">
    <property type="entry name" value="Hemerythrin-like"/>
</dbReference>
<dbReference type="Pfam" id="PF01814">
    <property type="entry name" value="Hemerythrin"/>
    <property type="match status" value="1"/>
</dbReference>
<dbReference type="InterPro" id="IPR035938">
    <property type="entry name" value="Hemerythrin-like_sf"/>
</dbReference>
<dbReference type="InterPro" id="IPR050669">
    <property type="entry name" value="Hemerythrin"/>
</dbReference>
<keyword evidence="3" id="KW-0408">Iron</keyword>
<organism evidence="5 6">
    <name type="scientific">Azotobacter bryophylli</name>
    <dbReference type="NCBI Taxonomy" id="1986537"/>
    <lineage>
        <taxon>Bacteria</taxon>
        <taxon>Pseudomonadati</taxon>
        <taxon>Pseudomonadota</taxon>
        <taxon>Gammaproteobacteria</taxon>
        <taxon>Pseudomonadales</taxon>
        <taxon>Pseudomonadaceae</taxon>
        <taxon>Azotobacter</taxon>
    </lineage>
</organism>
<reference evidence="6" key="1">
    <citation type="journal article" date="2019" name="Int. J. Syst. Evol. Microbiol.">
        <title>The Global Catalogue of Microorganisms (GCM) 10K type strain sequencing project: providing services to taxonomists for standard genome sequencing and annotation.</title>
        <authorList>
            <consortium name="The Broad Institute Genomics Platform"/>
            <consortium name="The Broad Institute Genome Sequencing Center for Infectious Disease"/>
            <person name="Wu L."/>
            <person name="Ma J."/>
        </authorList>
    </citation>
    <scope>NUCLEOTIDE SEQUENCE [LARGE SCALE GENOMIC DNA]</scope>
    <source>
        <strain evidence="6">KCTC 62195</strain>
    </source>
</reference>
<accession>A0ABV7AYH9</accession>
<dbReference type="Proteomes" id="UP001595457">
    <property type="component" value="Unassembled WGS sequence"/>
</dbReference>
<evidence type="ECO:0000259" key="4">
    <source>
        <dbReference type="Pfam" id="PF01814"/>
    </source>
</evidence>